<dbReference type="InterPro" id="IPR050126">
    <property type="entry name" value="Ap4A_hydrolase"/>
</dbReference>
<organism evidence="2 3">
    <name type="scientific">Ancylobacter novellus</name>
    <name type="common">Thiobacillus novellus</name>
    <dbReference type="NCBI Taxonomy" id="921"/>
    <lineage>
        <taxon>Bacteria</taxon>
        <taxon>Pseudomonadati</taxon>
        <taxon>Pseudomonadota</taxon>
        <taxon>Alphaproteobacteria</taxon>
        <taxon>Hyphomicrobiales</taxon>
        <taxon>Xanthobacteraceae</taxon>
        <taxon>Ancylobacter</taxon>
    </lineage>
</organism>
<feature type="domain" description="Calcineurin-like phosphoesterase" evidence="1">
    <location>
        <begin position="23"/>
        <end position="212"/>
    </location>
</feature>
<evidence type="ECO:0000313" key="3">
    <source>
        <dbReference type="Proteomes" id="UP000248887"/>
    </source>
</evidence>
<accession>A0A2W5TD87</accession>
<dbReference type="PANTHER" id="PTHR42850:SF4">
    <property type="entry name" value="ZINC-DEPENDENT ENDOPOLYPHOSPHATASE"/>
    <property type="match status" value="1"/>
</dbReference>
<dbReference type="GO" id="GO:0110154">
    <property type="term" value="P:RNA decapping"/>
    <property type="evidence" value="ECO:0007669"/>
    <property type="project" value="TreeGrafter"/>
</dbReference>
<proteinExistence type="predicted"/>
<dbReference type="Proteomes" id="UP000248887">
    <property type="component" value="Unassembled WGS sequence"/>
</dbReference>
<dbReference type="Gene3D" id="3.60.21.10">
    <property type="match status" value="1"/>
</dbReference>
<comment type="caution">
    <text evidence="2">The sequence shown here is derived from an EMBL/GenBank/DDBJ whole genome shotgun (WGS) entry which is preliminary data.</text>
</comment>
<protein>
    <submittedName>
        <fullName evidence="2">Serine/threonine protein phosphatase</fullName>
    </submittedName>
</protein>
<evidence type="ECO:0000313" key="2">
    <source>
        <dbReference type="EMBL" id="PZQ84290.1"/>
    </source>
</evidence>
<dbReference type="GO" id="GO:0016791">
    <property type="term" value="F:phosphatase activity"/>
    <property type="evidence" value="ECO:0007669"/>
    <property type="project" value="TreeGrafter"/>
</dbReference>
<dbReference type="GO" id="GO:0005737">
    <property type="term" value="C:cytoplasm"/>
    <property type="evidence" value="ECO:0007669"/>
    <property type="project" value="TreeGrafter"/>
</dbReference>
<gene>
    <name evidence="2" type="ORF">DI549_05240</name>
</gene>
<dbReference type="AlphaFoldDB" id="A0A2W5TD87"/>
<dbReference type="Pfam" id="PF00149">
    <property type="entry name" value="Metallophos"/>
    <property type="match status" value="1"/>
</dbReference>
<dbReference type="EMBL" id="QFQD01000011">
    <property type="protein sequence ID" value="PZQ84290.1"/>
    <property type="molecule type" value="Genomic_DNA"/>
</dbReference>
<reference evidence="2 3" key="1">
    <citation type="submission" date="2017-08" db="EMBL/GenBank/DDBJ databases">
        <title>Infants hospitalized years apart are colonized by the same room-sourced microbial strains.</title>
        <authorList>
            <person name="Brooks B."/>
            <person name="Olm M.R."/>
            <person name="Firek B.A."/>
            <person name="Baker R."/>
            <person name="Thomas B.C."/>
            <person name="Morowitz M.J."/>
            <person name="Banfield J.F."/>
        </authorList>
    </citation>
    <scope>NUCLEOTIDE SEQUENCE [LARGE SCALE GENOMIC DNA]</scope>
    <source>
        <strain evidence="2">S2_005_001_R2_27</strain>
    </source>
</reference>
<sequence length="249" mass="27904">MFFARFRKPAAQPKSYRVPDNVRVYAIGDVHGRHDLLQLLLARIEDDRARQGGQGQILFLGDYVDRGTDSRQVIETLAAGQAERGWICLKGNHEAMMLDVLGGHRPWDVWLANGGVETLFSYGVSAREYVAARQFEALREAALAAVPDHHLAFLRELSLSHRIGDYFFCHAGIRPGVPLDQQDPEDLLWIRDVFIDSVVPHGGRVVHGHTPVMEPEILPNRINVDTGAYLTNRLSCAVIEADQVRVLHT</sequence>
<dbReference type="CDD" id="cd00144">
    <property type="entry name" value="MPP_PPP_family"/>
    <property type="match status" value="1"/>
</dbReference>
<dbReference type="InterPro" id="IPR004843">
    <property type="entry name" value="Calcineurin-like_PHP"/>
</dbReference>
<dbReference type="PANTHER" id="PTHR42850">
    <property type="entry name" value="METALLOPHOSPHOESTERASE"/>
    <property type="match status" value="1"/>
</dbReference>
<dbReference type="GO" id="GO:0008803">
    <property type="term" value="F:bis(5'-nucleosyl)-tetraphosphatase (symmetrical) activity"/>
    <property type="evidence" value="ECO:0007669"/>
    <property type="project" value="TreeGrafter"/>
</dbReference>
<dbReference type="SUPFAM" id="SSF56300">
    <property type="entry name" value="Metallo-dependent phosphatases"/>
    <property type="match status" value="1"/>
</dbReference>
<dbReference type="InterPro" id="IPR029052">
    <property type="entry name" value="Metallo-depent_PP-like"/>
</dbReference>
<evidence type="ECO:0000259" key="1">
    <source>
        <dbReference type="Pfam" id="PF00149"/>
    </source>
</evidence>
<name>A0A2W5TD87_ANCNO</name>